<proteinExistence type="predicted"/>
<evidence type="ECO:0000313" key="1">
    <source>
        <dbReference type="EMBL" id="DAF64541.1"/>
    </source>
</evidence>
<accession>A0A8S5TN28</accession>
<reference evidence="1" key="1">
    <citation type="journal article" date="2021" name="Proc. Natl. Acad. Sci. U.S.A.">
        <title>A Catalog of Tens of Thousands of Viruses from Human Metagenomes Reveals Hidden Associations with Chronic Diseases.</title>
        <authorList>
            <person name="Tisza M.J."/>
            <person name="Buck C.B."/>
        </authorList>
    </citation>
    <scope>NUCLEOTIDE SEQUENCE</scope>
    <source>
        <strain evidence="1">Ctu6J18</strain>
    </source>
</reference>
<organism evidence="1">
    <name type="scientific">Myoviridae sp. ctu6J18</name>
    <dbReference type="NCBI Taxonomy" id="2827714"/>
    <lineage>
        <taxon>Viruses</taxon>
        <taxon>Duplodnaviria</taxon>
        <taxon>Heunggongvirae</taxon>
        <taxon>Uroviricota</taxon>
        <taxon>Caudoviricetes</taxon>
    </lineage>
</organism>
<sequence>MNTSKNNVDNFGVKEKQDGQCAALLLFCPHIEDNCVDNHNILIVLTKQYRLVIWIVLLPEK</sequence>
<dbReference type="EMBL" id="BK032862">
    <property type="protein sequence ID" value="DAF64541.1"/>
    <property type="molecule type" value="Genomic_DNA"/>
</dbReference>
<protein>
    <submittedName>
        <fullName evidence="1">Uncharacterized protein</fullName>
    </submittedName>
</protein>
<name>A0A8S5TN28_9CAUD</name>